<dbReference type="Proteomes" id="UP000239735">
    <property type="component" value="Unassembled WGS sequence"/>
</dbReference>
<dbReference type="Pfam" id="PF02129">
    <property type="entry name" value="Peptidase_S15"/>
    <property type="match status" value="1"/>
</dbReference>
<evidence type="ECO:0000313" key="5">
    <source>
        <dbReference type="Proteomes" id="UP000239735"/>
    </source>
</evidence>
<evidence type="ECO:0000259" key="3">
    <source>
        <dbReference type="SMART" id="SM00939"/>
    </source>
</evidence>
<protein>
    <submittedName>
        <fullName evidence="4">Alpha-amino acid ester hydrolase</fullName>
        <ecNumber evidence="4">3.1.1.43</ecNumber>
    </submittedName>
</protein>
<dbReference type="InterPro" id="IPR000383">
    <property type="entry name" value="Xaa-Pro-like_dom"/>
</dbReference>
<dbReference type="SUPFAM" id="SSF53474">
    <property type="entry name" value="alpha/beta-Hydrolases"/>
    <property type="match status" value="1"/>
</dbReference>
<dbReference type="Pfam" id="PF08530">
    <property type="entry name" value="PepX_C"/>
    <property type="match status" value="1"/>
</dbReference>
<dbReference type="GO" id="GO:0047658">
    <property type="term" value="F:alpha-amino-acid esterase activity"/>
    <property type="evidence" value="ECO:0007669"/>
    <property type="project" value="UniProtKB-EC"/>
</dbReference>
<evidence type="ECO:0000256" key="2">
    <source>
        <dbReference type="SAM" id="SignalP"/>
    </source>
</evidence>
<reference evidence="5" key="1">
    <citation type="submission" date="2018-02" db="EMBL/GenBank/DDBJ databases">
        <authorList>
            <person name="Hausmann B."/>
        </authorList>
    </citation>
    <scope>NUCLEOTIDE SEQUENCE [LARGE SCALE GENOMIC DNA]</scope>
    <source>
        <strain evidence="5">Peat soil MAG SbA5</strain>
    </source>
</reference>
<dbReference type="SMART" id="SM00939">
    <property type="entry name" value="PepX_C"/>
    <property type="match status" value="1"/>
</dbReference>
<dbReference type="GO" id="GO:0008239">
    <property type="term" value="F:dipeptidyl-peptidase activity"/>
    <property type="evidence" value="ECO:0007669"/>
    <property type="project" value="InterPro"/>
</dbReference>
<dbReference type="NCBIfam" id="TIGR00976">
    <property type="entry name" value="CocE_NonD"/>
    <property type="match status" value="1"/>
</dbReference>
<dbReference type="SUPFAM" id="SSF49785">
    <property type="entry name" value="Galactose-binding domain-like"/>
    <property type="match status" value="1"/>
</dbReference>
<keyword evidence="2" id="KW-0732">Signal</keyword>
<dbReference type="InterPro" id="IPR029058">
    <property type="entry name" value="AB_hydrolase_fold"/>
</dbReference>
<evidence type="ECO:0000313" key="4">
    <source>
        <dbReference type="EMBL" id="SPE17511.1"/>
    </source>
</evidence>
<dbReference type="InterPro" id="IPR013736">
    <property type="entry name" value="Xaa-Pro_dipept_C"/>
</dbReference>
<keyword evidence="1 4" id="KW-0378">Hydrolase</keyword>
<dbReference type="Gene3D" id="2.60.120.260">
    <property type="entry name" value="Galactose-binding domain-like"/>
    <property type="match status" value="1"/>
</dbReference>
<dbReference type="AlphaFoldDB" id="A0A2N9L2S6"/>
<dbReference type="Gene3D" id="1.10.3020.10">
    <property type="entry name" value="alpha-amino acid ester hydrolase ( Helical cap domain)"/>
    <property type="match status" value="1"/>
</dbReference>
<dbReference type="EMBL" id="OKRB01000002">
    <property type="protein sequence ID" value="SPE17511.1"/>
    <property type="molecule type" value="Genomic_DNA"/>
</dbReference>
<evidence type="ECO:0000256" key="1">
    <source>
        <dbReference type="ARBA" id="ARBA00022801"/>
    </source>
</evidence>
<organism evidence="4 5">
    <name type="scientific">Candidatus Sulfuritelmatomonas gaucii</name>
    <dbReference type="NCBI Taxonomy" id="2043161"/>
    <lineage>
        <taxon>Bacteria</taxon>
        <taxon>Pseudomonadati</taxon>
        <taxon>Acidobacteriota</taxon>
        <taxon>Terriglobia</taxon>
        <taxon>Terriglobales</taxon>
        <taxon>Acidobacteriaceae</taxon>
        <taxon>Candidatus Sulfuritelmatomonas</taxon>
    </lineage>
</organism>
<proteinExistence type="predicted"/>
<feature type="signal peptide" evidence="2">
    <location>
        <begin position="1"/>
        <end position="25"/>
    </location>
</feature>
<accession>A0A2N9L2S6</accession>
<feature type="chain" id="PRO_5014847884" evidence="2">
    <location>
        <begin position="26"/>
        <end position="714"/>
    </location>
</feature>
<dbReference type="InterPro" id="IPR008979">
    <property type="entry name" value="Galactose-bd-like_sf"/>
</dbReference>
<gene>
    <name evidence="4" type="primary">aehA</name>
    <name evidence="4" type="ORF">SBA5_100109</name>
</gene>
<dbReference type="InterPro" id="IPR005674">
    <property type="entry name" value="CocE/Ser_esterase"/>
</dbReference>
<sequence>MIQRRLFLAGLFPVLICFMPSLALAAQQLTPAASAAQLDVLAGHYTDPSEPAGGFDFYIQDGKLIVESARMVPLELSPISKTLFSVDGIGTTATFTLDSSGRGASVSLSDQPSIVYVRTGEPIRHVFHDYVRTDVMIPMRDGVKLRAVILKPADITTALPILIERTPYGVDGTTGASFFALRPELARDGYIYVGEDIRGRFKSQGKFVMARPLADHHDPSAIDESTDAFDTVAWLIKNVPGSNGRVGVVGTSYPGFLAMMAGIDPNPAVKAISPQAPMIDVWMGDDFFHNGAFRQTYGYDYVLGMETNRKRVAVDYGNDANGQPVDGFDYFLERGSFAQDVKQSSSKLLPTWKLFLEHPAYDSAWSSRGVEHELNSVTVPTLSVGGYYDQEDMYGPQEEYEKLEPHDTHHENFLVLGPWRHGYWSSSSSHLGNLDYGEPIGTEFRKQIEAKFFAHYLKGEPGFDFADTASFQTGSNTWKYYAHFPPAESRPTSLHLAGAGMLSWNASTAQATASYVSDPSDPVPYRHRPIQPTYGTGSQWYNWLTEDQGFVTGRKDVAVWKLPVLTHDLTFTGEVVADIFASTTGSDNDMVVKLIDQYPADDPDPKMRGYQLITNAEIFRGRYLSGFDHANALTPGTIYEYKFSLHDIDHVFRAGHIVMVEIQSTWFPLYDRNPQTFVPNIMNAKPDDYKSATITIYSGRSHDSDLEVPVMPAP</sequence>
<name>A0A2N9L2S6_9BACT</name>
<feature type="domain" description="Xaa-Pro dipeptidyl-peptidase C-terminal" evidence="3">
    <location>
        <begin position="450"/>
        <end position="707"/>
    </location>
</feature>
<dbReference type="EC" id="3.1.1.43" evidence="4"/>
<dbReference type="Gene3D" id="3.40.50.1820">
    <property type="entry name" value="alpha/beta hydrolase"/>
    <property type="match status" value="1"/>
</dbReference>